<dbReference type="RefSeq" id="WP_063242774.1">
    <property type="nucleotide sequence ID" value="NZ_LUKF01000002.1"/>
</dbReference>
<comment type="pathway">
    <text evidence="3">Amino-acid biosynthesis; L-isoleucine biosynthesis; L-isoleucine from 2-oxobutanoate: step 4/4.</text>
</comment>
<sequence length="355" mass="39206">MTANPISIQKTKNPKNRPSADSLGFGRYFTDHMFLASYSTQKGWHNLRITPYEPIPLDPGASVLHYGQALFEGMKAFSHQDGSCVLFRPEFNWARMAEGAERLCMIAPPKEVFIEGIKELIKVDRDWIPSEKGCSLYIRPTLIGSESFLGVRPAEEYLFFTILSPVASYYGEGTKAVKIWVEEEYLRAAPGGLGATKAAANYAGSLKAALQAKKNSYSQVLWLDVNRQYIEEVGTMNVFFVFENEIVTPSLEGTILGGGTRNSIITLLKSKNKPVVERRVKLQEVRDAAANGTLKEIFGTGTAAVISPVGELAAKDWKISVNNGEMGPVAASLYEELTGIQNGTVKDTFNWLYKI</sequence>
<evidence type="ECO:0000256" key="8">
    <source>
        <dbReference type="ARBA" id="ARBA00022576"/>
    </source>
</evidence>
<proteinExistence type="inferred from homology"/>
<dbReference type="AlphaFoldDB" id="A0A150WUZ9"/>
<evidence type="ECO:0000256" key="9">
    <source>
        <dbReference type="ARBA" id="ARBA00022605"/>
    </source>
</evidence>
<comment type="cofactor">
    <cofactor evidence="1">
        <name>pyridoxal 5'-phosphate</name>
        <dbReference type="ChEBI" id="CHEBI:597326"/>
    </cofactor>
</comment>
<dbReference type="CDD" id="cd01557">
    <property type="entry name" value="BCAT_beta_family"/>
    <property type="match status" value="1"/>
</dbReference>
<comment type="pathway">
    <text evidence="5">Amino-acid biosynthesis; L-leucine biosynthesis; L-leucine from 3-methyl-2-oxobutanoate: step 4/4.</text>
</comment>
<comment type="function">
    <text evidence="2">Acts on leucine, isoleucine and valine.</text>
</comment>
<dbReference type="SUPFAM" id="SSF56752">
    <property type="entry name" value="D-aminoacid aminotransferase-like PLP-dependent enzymes"/>
    <property type="match status" value="1"/>
</dbReference>
<evidence type="ECO:0000256" key="6">
    <source>
        <dbReference type="ARBA" id="ARBA00009320"/>
    </source>
</evidence>
<dbReference type="EMBL" id="LUKF01000002">
    <property type="protein sequence ID" value="KYG70294.1"/>
    <property type="molecule type" value="Genomic_DNA"/>
</dbReference>
<evidence type="ECO:0000313" key="17">
    <source>
        <dbReference type="EMBL" id="KYG70294.1"/>
    </source>
</evidence>
<dbReference type="InterPro" id="IPR001544">
    <property type="entry name" value="Aminotrans_IV"/>
</dbReference>
<evidence type="ECO:0000256" key="11">
    <source>
        <dbReference type="ARBA" id="ARBA00022898"/>
    </source>
</evidence>
<dbReference type="GO" id="GO:0009097">
    <property type="term" value="P:isoleucine biosynthetic process"/>
    <property type="evidence" value="ECO:0007669"/>
    <property type="project" value="UniProtKB-UniPathway"/>
</dbReference>
<dbReference type="InterPro" id="IPR043132">
    <property type="entry name" value="BCAT-like_C"/>
</dbReference>
<protein>
    <recommendedName>
        <fullName evidence="7">branched-chain-amino-acid transaminase</fullName>
        <ecNumber evidence="7">2.6.1.42</ecNumber>
    </recommendedName>
</protein>
<dbReference type="EC" id="2.6.1.42" evidence="7"/>
<dbReference type="PIRSF" id="PIRSF006468">
    <property type="entry name" value="BCAT1"/>
    <property type="match status" value="1"/>
</dbReference>
<evidence type="ECO:0000256" key="15">
    <source>
        <dbReference type="ARBA" id="ARBA00049229"/>
    </source>
</evidence>
<keyword evidence="11" id="KW-0663">Pyridoxal phosphate</keyword>
<evidence type="ECO:0000256" key="1">
    <source>
        <dbReference type="ARBA" id="ARBA00001933"/>
    </source>
</evidence>
<dbReference type="Gene3D" id="3.30.470.10">
    <property type="match status" value="1"/>
</dbReference>
<keyword evidence="8 17" id="KW-0032">Aminotransferase</keyword>
<dbReference type="Gene3D" id="3.20.10.10">
    <property type="entry name" value="D-amino Acid Aminotransferase, subunit A, domain 2"/>
    <property type="match status" value="1"/>
</dbReference>
<dbReference type="NCBIfam" id="TIGR01123">
    <property type="entry name" value="ilvE_II"/>
    <property type="match status" value="1"/>
</dbReference>
<feature type="modified residue" description="N6-(pyridoxal phosphate)lysine" evidence="16">
    <location>
        <position position="197"/>
    </location>
</feature>
<evidence type="ECO:0000256" key="16">
    <source>
        <dbReference type="PIRSR" id="PIRSR006468-1"/>
    </source>
</evidence>
<reference evidence="17 18" key="1">
    <citation type="submission" date="2016-03" db="EMBL/GenBank/DDBJ databases">
        <authorList>
            <person name="Ploux O."/>
        </authorList>
    </citation>
    <scope>NUCLEOTIDE SEQUENCE [LARGE SCALE GENOMIC DNA]</scope>
    <source>
        <strain evidence="17 18">BER2</strain>
    </source>
</reference>
<evidence type="ECO:0000256" key="10">
    <source>
        <dbReference type="ARBA" id="ARBA00022679"/>
    </source>
</evidence>
<evidence type="ECO:0000256" key="13">
    <source>
        <dbReference type="ARBA" id="ARBA00048212"/>
    </source>
</evidence>
<dbReference type="InterPro" id="IPR036038">
    <property type="entry name" value="Aminotransferase-like"/>
</dbReference>
<evidence type="ECO:0000313" key="18">
    <source>
        <dbReference type="Proteomes" id="UP000075391"/>
    </source>
</evidence>
<dbReference type="InterPro" id="IPR043131">
    <property type="entry name" value="BCAT-like_N"/>
</dbReference>
<dbReference type="UniPathway" id="UPA00047">
    <property type="reaction ID" value="UER00058"/>
</dbReference>
<evidence type="ECO:0000256" key="2">
    <source>
        <dbReference type="ARBA" id="ARBA00003109"/>
    </source>
</evidence>
<evidence type="ECO:0000256" key="14">
    <source>
        <dbReference type="ARBA" id="ARBA00048798"/>
    </source>
</evidence>
<evidence type="ECO:0000256" key="4">
    <source>
        <dbReference type="ARBA" id="ARBA00004931"/>
    </source>
</evidence>
<comment type="similarity">
    <text evidence="6">Belongs to the class-IV pyridoxal-phosphate-dependent aminotransferase family.</text>
</comment>
<gene>
    <name evidence="17" type="ORF">AZI85_14215</name>
</gene>
<comment type="catalytic activity">
    <reaction evidence="13">
        <text>L-valine + 2-oxoglutarate = 3-methyl-2-oxobutanoate + L-glutamate</text>
        <dbReference type="Rhea" id="RHEA:24813"/>
        <dbReference type="ChEBI" id="CHEBI:11851"/>
        <dbReference type="ChEBI" id="CHEBI:16810"/>
        <dbReference type="ChEBI" id="CHEBI:29985"/>
        <dbReference type="ChEBI" id="CHEBI:57762"/>
        <dbReference type="EC" id="2.6.1.42"/>
    </reaction>
</comment>
<keyword evidence="10 17" id="KW-0808">Transferase</keyword>
<comment type="catalytic activity">
    <reaction evidence="15">
        <text>L-leucine + 2-oxoglutarate = 4-methyl-2-oxopentanoate + L-glutamate</text>
        <dbReference type="Rhea" id="RHEA:18321"/>
        <dbReference type="ChEBI" id="CHEBI:16810"/>
        <dbReference type="ChEBI" id="CHEBI:17865"/>
        <dbReference type="ChEBI" id="CHEBI:29985"/>
        <dbReference type="ChEBI" id="CHEBI:57427"/>
        <dbReference type="EC" id="2.6.1.42"/>
    </reaction>
</comment>
<evidence type="ECO:0000256" key="7">
    <source>
        <dbReference type="ARBA" id="ARBA00013053"/>
    </source>
</evidence>
<name>A0A150WUZ9_BDEBC</name>
<keyword evidence="12" id="KW-0100">Branched-chain amino acid biosynthesis</keyword>
<evidence type="ECO:0000256" key="12">
    <source>
        <dbReference type="ARBA" id="ARBA00023304"/>
    </source>
</evidence>
<dbReference type="NCBIfam" id="NF009897">
    <property type="entry name" value="PRK13357.1"/>
    <property type="match status" value="1"/>
</dbReference>
<dbReference type="Proteomes" id="UP000075391">
    <property type="component" value="Unassembled WGS sequence"/>
</dbReference>
<dbReference type="UniPathway" id="UPA00049">
    <property type="reaction ID" value="UER00062"/>
</dbReference>
<dbReference type="InterPro" id="IPR005786">
    <property type="entry name" value="B_amino_transII"/>
</dbReference>
<comment type="catalytic activity">
    <reaction evidence="14">
        <text>L-isoleucine + 2-oxoglutarate = (S)-3-methyl-2-oxopentanoate + L-glutamate</text>
        <dbReference type="Rhea" id="RHEA:24801"/>
        <dbReference type="ChEBI" id="CHEBI:16810"/>
        <dbReference type="ChEBI" id="CHEBI:29985"/>
        <dbReference type="ChEBI" id="CHEBI:35146"/>
        <dbReference type="ChEBI" id="CHEBI:58045"/>
        <dbReference type="EC" id="2.6.1.42"/>
    </reaction>
</comment>
<comment type="caution">
    <text evidence="17">The sequence shown here is derived from an EMBL/GenBank/DDBJ whole genome shotgun (WGS) entry which is preliminary data.</text>
</comment>
<organism evidence="17 18">
    <name type="scientific">Bdellovibrio bacteriovorus</name>
    <dbReference type="NCBI Taxonomy" id="959"/>
    <lineage>
        <taxon>Bacteria</taxon>
        <taxon>Pseudomonadati</taxon>
        <taxon>Bdellovibrionota</taxon>
        <taxon>Bdellovibrionia</taxon>
        <taxon>Bdellovibrionales</taxon>
        <taxon>Pseudobdellovibrionaceae</taxon>
        <taxon>Bdellovibrio</taxon>
    </lineage>
</organism>
<keyword evidence="9" id="KW-0028">Amino-acid biosynthesis</keyword>
<dbReference type="GO" id="GO:0004084">
    <property type="term" value="F:branched-chain-amino-acid transaminase activity"/>
    <property type="evidence" value="ECO:0007669"/>
    <property type="project" value="UniProtKB-EC"/>
</dbReference>
<dbReference type="UniPathway" id="UPA00048">
    <property type="reaction ID" value="UER00073"/>
</dbReference>
<dbReference type="PANTHER" id="PTHR11825:SF44">
    <property type="entry name" value="BRANCHED-CHAIN-AMINO-ACID AMINOTRANSFERASE"/>
    <property type="match status" value="1"/>
</dbReference>
<accession>A0A150WUZ9</accession>
<dbReference type="GO" id="GO:0009098">
    <property type="term" value="P:L-leucine biosynthetic process"/>
    <property type="evidence" value="ECO:0007669"/>
    <property type="project" value="UniProtKB-UniPathway"/>
</dbReference>
<evidence type="ECO:0000256" key="5">
    <source>
        <dbReference type="ARBA" id="ARBA00005072"/>
    </source>
</evidence>
<dbReference type="InterPro" id="IPR033939">
    <property type="entry name" value="BCAT_family"/>
</dbReference>
<comment type="pathway">
    <text evidence="4">Amino-acid biosynthesis; L-valine biosynthesis; L-valine from pyruvate: step 4/4.</text>
</comment>
<dbReference type="OrthoDB" id="5288709at2"/>
<dbReference type="GO" id="GO:0009099">
    <property type="term" value="P:L-valine biosynthetic process"/>
    <property type="evidence" value="ECO:0007669"/>
    <property type="project" value="UniProtKB-UniPathway"/>
</dbReference>
<dbReference type="PANTHER" id="PTHR11825">
    <property type="entry name" value="SUBGROUP IIII AMINOTRANSFERASE"/>
    <property type="match status" value="1"/>
</dbReference>
<dbReference type="Pfam" id="PF01063">
    <property type="entry name" value="Aminotran_4"/>
    <property type="match status" value="1"/>
</dbReference>
<evidence type="ECO:0000256" key="3">
    <source>
        <dbReference type="ARBA" id="ARBA00004824"/>
    </source>
</evidence>